<evidence type="ECO:0000313" key="3">
    <source>
        <dbReference type="Proteomes" id="UP000298652"/>
    </source>
</evidence>
<accession>A0A4U6TJV9</accession>
<proteinExistence type="predicted"/>
<evidence type="ECO:0000313" key="2">
    <source>
        <dbReference type="EMBL" id="TKW01223.1"/>
    </source>
</evidence>
<sequence length="86" mass="9602">MEDMAREAQMEAMKALVCDLPMERKEKDVPYDAKGKGKVQDVGKAKVQDVRVQIDTKGKAIVATDNDPDVEDVWDDDDLLFDGDSD</sequence>
<reference evidence="2" key="1">
    <citation type="submission" date="2019-03" db="EMBL/GenBank/DDBJ databases">
        <title>WGS assembly of Setaria viridis.</title>
        <authorList>
            <person name="Huang P."/>
            <person name="Jenkins J."/>
            <person name="Grimwood J."/>
            <person name="Barry K."/>
            <person name="Healey A."/>
            <person name="Mamidi S."/>
            <person name="Sreedasyam A."/>
            <person name="Shu S."/>
            <person name="Feldman M."/>
            <person name="Wu J."/>
            <person name="Yu Y."/>
            <person name="Chen C."/>
            <person name="Johnson J."/>
            <person name="Rokhsar D."/>
            <person name="Baxter I."/>
            <person name="Schmutz J."/>
            <person name="Brutnell T."/>
            <person name="Kellogg E."/>
        </authorList>
    </citation>
    <scope>NUCLEOTIDE SEQUENCE [LARGE SCALE GENOMIC DNA]</scope>
</reference>
<evidence type="ECO:0000256" key="1">
    <source>
        <dbReference type="SAM" id="MobiDB-lite"/>
    </source>
</evidence>
<keyword evidence="3" id="KW-1185">Reference proteome</keyword>
<organism evidence="2 3">
    <name type="scientific">Setaria viridis</name>
    <name type="common">Green bristlegrass</name>
    <name type="synonym">Setaria italica subsp. viridis</name>
    <dbReference type="NCBI Taxonomy" id="4556"/>
    <lineage>
        <taxon>Eukaryota</taxon>
        <taxon>Viridiplantae</taxon>
        <taxon>Streptophyta</taxon>
        <taxon>Embryophyta</taxon>
        <taxon>Tracheophyta</taxon>
        <taxon>Spermatophyta</taxon>
        <taxon>Magnoliopsida</taxon>
        <taxon>Liliopsida</taxon>
        <taxon>Poales</taxon>
        <taxon>Poaceae</taxon>
        <taxon>PACMAD clade</taxon>
        <taxon>Panicoideae</taxon>
        <taxon>Panicodae</taxon>
        <taxon>Paniceae</taxon>
        <taxon>Cenchrinae</taxon>
        <taxon>Setaria</taxon>
    </lineage>
</organism>
<protein>
    <submittedName>
        <fullName evidence="2">Uncharacterized protein</fullName>
    </submittedName>
</protein>
<dbReference type="Proteomes" id="UP000298652">
    <property type="component" value="Chromosome 8"/>
</dbReference>
<dbReference type="AlphaFoldDB" id="A0A4U6TJV9"/>
<gene>
    <name evidence="2" type="ORF">SEVIR_8G166350v2</name>
</gene>
<dbReference type="EMBL" id="CM016559">
    <property type="protein sequence ID" value="TKW01223.1"/>
    <property type="molecule type" value="Genomic_DNA"/>
</dbReference>
<name>A0A4U6TJV9_SETVI</name>
<dbReference type="Gramene" id="TKW01223">
    <property type="protein sequence ID" value="TKW01223"/>
    <property type="gene ID" value="SEVIR_8G166350v2"/>
</dbReference>
<feature type="region of interest" description="Disordered" evidence="1">
    <location>
        <begin position="67"/>
        <end position="86"/>
    </location>
</feature>